<dbReference type="SUPFAM" id="SSF55729">
    <property type="entry name" value="Acyl-CoA N-acyltransferases (Nat)"/>
    <property type="match status" value="1"/>
</dbReference>
<dbReference type="OrthoDB" id="2436196at2"/>
<comment type="catalytic activity">
    <reaction evidence="8 9">
        <text>L-2,4-diaminobutanoate + acetyl-CoA = (2S)-4-acetamido-2-aminobutanoate + CoA + H(+)</text>
        <dbReference type="Rhea" id="RHEA:16901"/>
        <dbReference type="ChEBI" id="CHEBI:15378"/>
        <dbReference type="ChEBI" id="CHEBI:57287"/>
        <dbReference type="ChEBI" id="CHEBI:57288"/>
        <dbReference type="ChEBI" id="CHEBI:58761"/>
        <dbReference type="ChEBI" id="CHEBI:58929"/>
        <dbReference type="EC" id="2.3.1.178"/>
    </reaction>
</comment>
<dbReference type="GO" id="GO:0033816">
    <property type="term" value="F:diaminobutyrate acetyltransferase activity"/>
    <property type="evidence" value="ECO:0007669"/>
    <property type="project" value="UniProtKB-EC"/>
</dbReference>
<evidence type="ECO:0000256" key="8">
    <source>
        <dbReference type="ARBA" id="ARBA00048924"/>
    </source>
</evidence>
<dbReference type="InterPro" id="IPR000182">
    <property type="entry name" value="GNAT_dom"/>
</dbReference>
<protein>
    <recommendedName>
        <fullName evidence="5 9">L-2,4-diaminobutyric acid acetyltransferase</fullName>
        <shortName evidence="9">DABA acetyltransferase</shortName>
        <ecNumber evidence="4 9">2.3.1.178</ecNumber>
    </recommendedName>
</protein>
<evidence type="ECO:0000256" key="3">
    <source>
        <dbReference type="ARBA" id="ARBA00010712"/>
    </source>
</evidence>
<proteinExistence type="inferred from homology"/>
<evidence type="ECO:0000256" key="4">
    <source>
        <dbReference type="ARBA" id="ARBA00012355"/>
    </source>
</evidence>
<keyword evidence="6 9" id="KW-0808">Transferase</keyword>
<evidence type="ECO:0000256" key="7">
    <source>
        <dbReference type="ARBA" id="ARBA00023315"/>
    </source>
</evidence>
<dbReference type="GO" id="GO:0019491">
    <property type="term" value="P:ectoine biosynthetic process"/>
    <property type="evidence" value="ECO:0007669"/>
    <property type="project" value="UniProtKB-UniPathway"/>
</dbReference>
<reference evidence="12 13" key="1">
    <citation type="submission" date="2018-11" db="EMBL/GenBank/DDBJ databases">
        <title>Sequencing the genomes of 1000 actinobacteria strains.</title>
        <authorList>
            <person name="Klenk H.-P."/>
        </authorList>
    </citation>
    <scope>NUCLEOTIDE SEQUENCE [LARGE SCALE GENOMIC DNA]</scope>
    <source>
        <strain evidence="12 13">DSM 11294</strain>
    </source>
</reference>
<sequence length="180" mass="19268">MPTSTSSSAATGQDSAHPVPDDAIVIRPTSGTDGAHMWRLARESGALDLNSSYAYLQLAQDFGQSCRIAERDGEALGFVLAYPPSARPGHLFVWQVAVSVAARGEGLAGRMIDDLLDDPAVEYLEATVTEDNAGSRALFAGIARRRAAELVWIEHLRSEDFPDAGHDAEPMLRIGPLGPR</sequence>
<dbReference type="CDD" id="cd04301">
    <property type="entry name" value="NAT_SF"/>
    <property type="match status" value="1"/>
</dbReference>
<accession>A0A3N2B9Q5</accession>
<dbReference type="NCBIfam" id="TIGR02406">
    <property type="entry name" value="ectoine_EctA"/>
    <property type="match status" value="1"/>
</dbReference>
<feature type="domain" description="N-acetyltransferase" evidence="11">
    <location>
        <begin position="24"/>
        <end position="163"/>
    </location>
</feature>
<evidence type="ECO:0000256" key="6">
    <source>
        <dbReference type="ARBA" id="ARBA00022679"/>
    </source>
</evidence>
<comment type="similarity">
    <text evidence="3 9">Belongs to the acetyltransferase family. EctA subfamily.</text>
</comment>
<comment type="function">
    <text evidence="1 9">Catalyzes the acetylation of L-2,4-diaminobutyrate (DABA) to gamma-N-acetyl-alpha,gamma-diaminobutyric acid (ADABA) with acetyl coenzyme A.</text>
</comment>
<dbReference type="RefSeq" id="WP_123302624.1">
    <property type="nucleotide sequence ID" value="NZ_RKHK01000001.1"/>
</dbReference>
<name>A0A3N2B9Q5_9MICO</name>
<comment type="caution">
    <text evidence="12">The sequence shown here is derived from an EMBL/GenBank/DDBJ whole genome shotgun (WGS) entry which is preliminary data.</text>
</comment>
<feature type="region of interest" description="Disordered" evidence="10">
    <location>
        <begin position="1"/>
        <end position="23"/>
    </location>
</feature>
<dbReference type="InterPro" id="IPR012772">
    <property type="entry name" value="Ectoine_EctA"/>
</dbReference>
<gene>
    <name evidence="9" type="primary">ectA</name>
    <name evidence="12" type="ORF">EDD31_0327</name>
</gene>
<dbReference type="InterPro" id="IPR016181">
    <property type="entry name" value="Acyl_CoA_acyltransferase"/>
</dbReference>
<evidence type="ECO:0000313" key="13">
    <source>
        <dbReference type="Proteomes" id="UP000280668"/>
    </source>
</evidence>
<evidence type="ECO:0000256" key="2">
    <source>
        <dbReference type="ARBA" id="ARBA00004978"/>
    </source>
</evidence>
<dbReference type="UniPathway" id="UPA00067">
    <property type="reaction ID" value="UER00122"/>
</dbReference>
<evidence type="ECO:0000259" key="11">
    <source>
        <dbReference type="PROSITE" id="PS51186"/>
    </source>
</evidence>
<evidence type="ECO:0000256" key="5">
    <source>
        <dbReference type="ARBA" id="ARBA00017935"/>
    </source>
</evidence>
<dbReference type="EMBL" id="RKHK01000001">
    <property type="protein sequence ID" value="ROR71986.1"/>
    <property type="molecule type" value="Genomic_DNA"/>
</dbReference>
<keyword evidence="13" id="KW-1185">Reference proteome</keyword>
<dbReference type="Pfam" id="PF00583">
    <property type="entry name" value="Acetyltransf_1"/>
    <property type="match status" value="1"/>
</dbReference>
<evidence type="ECO:0000313" key="12">
    <source>
        <dbReference type="EMBL" id="ROR71986.1"/>
    </source>
</evidence>
<comment type="pathway">
    <text evidence="2 9">Amine and polyamine biosynthesis; ectoine biosynthesis; L-ectoine from L-aspartate 4-semialdehyde: step 2/3.</text>
</comment>
<dbReference type="Gene3D" id="3.40.630.30">
    <property type="match status" value="1"/>
</dbReference>
<evidence type="ECO:0000256" key="1">
    <source>
        <dbReference type="ARBA" id="ARBA00003741"/>
    </source>
</evidence>
<feature type="compositionally biased region" description="Polar residues" evidence="10">
    <location>
        <begin position="1"/>
        <end position="14"/>
    </location>
</feature>
<dbReference type="AlphaFoldDB" id="A0A3N2B9Q5"/>
<dbReference type="EC" id="2.3.1.178" evidence="4 9"/>
<keyword evidence="7 9" id="KW-0012">Acyltransferase</keyword>
<evidence type="ECO:0000256" key="9">
    <source>
        <dbReference type="RuleBase" id="RU365045"/>
    </source>
</evidence>
<organism evidence="12 13">
    <name type="scientific">Bogoriella caseilytica</name>
    <dbReference type="NCBI Taxonomy" id="56055"/>
    <lineage>
        <taxon>Bacteria</taxon>
        <taxon>Bacillati</taxon>
        <taxon>Actinomycetota</taxon>
        <taxon>Actinomycetes</taxon>
        <taxon>Micrococcales</taxon>
        <taxon>Bogoriellaceae</taxon>
        <taxon>Bogoriella</taxon>
    </lineage>
</organism>
<dbReference type="Proteomes" id="UP000280668">
    <property type="component" value="Unassembled WGS sequence"/>
</dbReference>
<evidence type="ECO:0000256" key="10">
    <source>
        <dbReference type="SAM" id="MobiDB-lite"/>
    </source>
</evidence>
<dbReference type="PROSITE" id="PS51186">
    <property type="entry name" value="GNAT"/>
    <property type="match status" value="1"/>
</dbReference>